<gene>
    <name evidence="2" type="ORF">PSH1140_165</name>
</gene>
<sequence>MSNLKTFEQIIYEASIDNFMSKINSCQTLDGLKELEKYYEKRSKEAELADSDDISVRDALAGRRAELEAADDSESEEDF</sequence>
<dbReference type="InterPro" id="IPR020975">
    <property type="entry name" value="UvsW.1_dom"/>
</dbReference>
<feature type="domain" description="UvsW.1" evidence="1">
    <location>
        <begin position="5"/>
        <end position="70"/>
    </location>
</feature>
<dbReference type="Proteomes" id="UP000244328">
    <property type="component" value="Segment"/>
</dbReference>
<keyword evidence="2" id="KW-0067">ATP-binding</keyword>
<keyword evidence="3" id="KW-1185">Reference proteome</keyword>
<dbReference type="GO" id="GO:0004386">
    <property type="term" value="F:helicase activity"/>
    <property type="evidence" value="ECO:0007669"/>
    <property type="project" value="UniProtKB-KW"/>
</dbReference>
<proteinExistence type="predicted"/>
<keyword evidence="2" id="KW-0347">Helicase</keyword>
<dbReference type="InterPro" id="IPR038341">
    <property type="entry name" value="UvsW.1-like_sf"/>
</dbReference>
<dbReference type="EMBL" id="MG999954">
    <property type="protein sequence ID" value="AVR55370.1"/>
    <property type="molecule type" value="Genomic_DNA"/>
</dbReference>
<organism evidence="2 3">
    <name type="scientific">Enterobacter phage myPSH1140</name>
    <dbReference type="NCBI Taxonomy" id="2108137"/>
    <lineage>
        <taxon>Viruses</taxon>
        <taxon>Duplodnaviria</taxon>
        <taxon>Heunggongvirae</taxon>
        <taxon>Uroviricota</taxon>
        <taxon>Caudoviricetes</taxon>
        <taxon>Pantevenvirales</taxon>
        <taxon>Straboviridae</taxon>
        <taxon>Tevenvirinae</taxon>
        <taxon>Karamvirus</taxon>
        <taxon>Karamvirus mypsh1140</taxon>
    </lineage>
</organism>
<keyword evidence="2" id="KW-0378">Hydrolase</keyword>
<keyword evidence="2" id="KW-0547">Nucleotide-binding</keyword>
<dbReference type="Gene3D" id="1.20.1280.210">
    <property type="match status" value="1"/>
</dbReference>
<dbReference type="Pfam" id="PF11637">
    <property type="entry name" value="UvsW-1"/>
    <property type="match status" value="1"/>
</dbReference>
<name>A0A2R3ZX92_9CAUD</name>
<evidence type="ECO:0000313" key="2">
    <source>
        <dbReference type="EMBL" id="AVR55370.1"/>
    </source>
</evidence>
<protein>
    <submittedName>
        <fullName evidence="2">Putative split helicase</fullName>
    </submittedName>
</protein>
<evidence type="ECO:0000313" key="3">
    <source>
        <dbReference type="Proteomes" id="UP000244328"/>
    </source>
</evidence>
<reference evidence="2 3" key="1">
    <citation type="submission" date="2018-02" db="EMBL/GenBank/DDBJ databases">
        <title>Isolation, characterization and genome analysis of lytic bacteriophages against Enterobacter cloacae.</title>
        <authorList>
            <person name="Ramesh N."/>
            <person name="Prasanth M."/>
            <person name="Tamhankar A.J."/>
            <person name="Lundborg C.S."/>
        </authorList>
    </citation>
    <scope>NUCLEOTIDE SEQUENCE [LARGE SCALE GENOMIC DNA]</scope>
</reference>
<evidence type="ECO:0000259" key="1">
    <source>
        <dbReference type="Pfam" id="PF11637"/>
    </source>
</evidence>
<accession>A0A2R3ZX92</accession>